<reference evidence="2 3" key="1">
    <citation type="submission" date="2018-12" db="EMBL/GenBank/DDBJ databases">
        <title>Genome Sequence of Candidatus Viridilinea halotolerans isolated from saline sulfide-rich spring.</title>
        <authorList>
            <person name="Grouzdev D.S."/>
            <person name="Burganskaya E.I."/>
            <person name="Krutkina M.S."/>
            <person name="Sukhacheva M.V."/>
            <person name="Gorlenko V.M."/>
        </authorList>
    </citation>
    <scope>NUCLEOTIDE SEQUENCE [LARGE SCALE GENOMIC DNA]</scope>
    <source>
        <strain evidence="2">Chok-6</strain>
    </source>
</reference>
<comment type="caution">
    <text evidence="2">The sequence shown here is derived from an EMBL/GenBank/DDBJ whole genome shotgun (WGS) entry which is preliminary data.</text>
</comment>
<feature type="non-terminal residue" evidence="2">
    <location>
        <position position="1"/>
    </location>
</feature>
<dbReference type="AlphaFoldDB" id="A0A426U4H0"/>
<feature type="domain" description="DUF4351" evidence="1">
    <location>
        <begin position="2"/>
        <end position="51"/>
    </location>
</feature>
<name>A0A426U4H0_9CHLR</name>
<dbReference type="PANTHER" id="PTHR35586">
    <property type="entry name" value="SLL1691 PROTEIN"/>
    <property type="match status" value="1"/>
</dbReference>
<sequence length="55" mass="6111">QQVVLRILKRKFGALSAALETDIRALTPPLLLNLSEALLDFATPADLQTWLQEHA</sequence>
<dbReference type="InterPro" id="IPR025587">
    <property type="entry name" value="DUF4351"/>
</dbReference>
<organism evidence="2 3">
    <name type="scientific">Candidatus Viridilinea halotolerans</name>
    <dbReference type="NCBI Taxonomy" id="2491704"/>
    <lineage>
        <taxon>Bacteria</taxon>
        <taxon>Bacillati</taxon>
        <taxon>Chloroflexota</taxon>
        <taxon>Chloroflexia</taxon>
        <taxon>Chloroflexales</taxon>
        <taxon>Chloroflexineae</taxon>
        <taxon>Oscillochloridaceae</taxon>
        <taxon>Candidatus Viridilinea</taxon>
    </lineage>
</organism>
<accession>A0A426U4H0</accession>
<evidence type="ECO:0000313" key="2">
    <source>
        <dbReference type="EMBL" id="RRR74810.1"/>
    </source>
</evidence>
<protein>
    <submittedName>
        <fullName evidence="2">DUF4351 domain-containing protein</fullName>
    </submittedName>
</protein>
<dbReference type="Proteomes" id="UP000280307">
    <property type="component" value="Unassembled WGS sequence"/>
</dbReference>
<proteinExistence type="predicted"/>
<dbReference type="Pfam" id="PF14261">
    <property type="entry name" value="DUF4351"/>
    <property type="match status" value="1"/>
</dbReference>
<gene>
    <name evidence="2" type="ORF">EI684_06205</name>
</gene>
<evidence type="ECO:0000313" key="3">
    <source>
        <dbReference type="Proteomes" id="UP000280307"/>
    </source>
</evidence>
<dbReference type="EMBL" id="RSAS01000237">
    <property type="protein sequence ID" value="RRR74810.1"/>
    <property type="molecule type" value="Genomic_DNA"/>
</dbReference>
<evidence type="ECO:0000259" key="1">
    <source>
        <dbReference type="Pfam" id="PF14261"/>
    </source>
</evidence>
<dbReference type="PANTHER" id="PTHR35586:SF1">
    <property type="entry name" value="SLL1691 PROTEIN"/>
    <property type="match status" value="1"/>
</dbReference>